<feature type="chain" id="PRO_5037895331" evidence="1">
    <location>
        <begin position="21"/>
        <end position="72"/>
    </location>
</feature>
<reference evidence="2" key="1">
    <citation type="journal article" date="2019" name="BMC Genomics">
        <title>A new reference genome for Sorghum bicolor reveals high levels of sequence similarity between sweet and grain genotypes: implications for the genetics of sugar metabolism.</title>
        <authorList>
            <person name="Cooper E.A."/>
            <person name="Brenton Z.W."/>
            <person name="Flinn B.S."/>
            <person name="Jenkins J."/>
            <person name="Shu S."/>
            <person name="Flowers D."/>
            <person name="Luo F."/>
            <person name="Wang Y."/>
            <person name="Xia P."/>
            <person name="Barry K."/>
            <person name="Daum C."/>
            <person name="Lipzen A."/>
            <person name="Yoshinaga Y."/>
            <person name="Schmutz J."/>
            <person name="Saski C."/>
            <person name="Vermerris W."/>
            <person name="Kresovich S."/>
        </authorList>
    </citation>
    <scope>NUCLEOTIDE SEQUENCE</scope>
</reference>
<accession>A0A921UE36</accession>
<comment type="caution">
    <text evidence="2">The sequence shown here is derived from an EMBL/GenBank/DDBJ whole genome shotgun (WGS) entry which is preliminary data.</text>
</comment>
<name>A0A921UE36_SORBI</name>
<keyword evidence="1" id="KW-0732">Signal</keyword>
<feature type="signal peptide" evidence="1">
    <location>
        <begin position="1"/>
        <end position="20"/>
    </location>
</feature>
<proteinExistence type="predicted"/>
<dbReference type="EMBL" id="CM027684">
    <property type="protein sequence ID" value="KAG0528642.1"/>
    <property type="molecule type" value="Genomic_DNA"/>
</dbReference>
<evidence type="ECO:0000256" key="1">
    <source>
        <dbReference type="SAM" id="SignalP"/>
    </source>
</evidence>
<evidence type="ECO:0000313" key="3">
    <source>
        <dbReference type="Proteomes" id="UP000807115"/>
    </source>
</evidence>
<organism evidence="2 3">
    <name type="scientific">Sorghum bicolor</name>
    <name type="common">Sorghum</name>
    <name type="synonym">Sorghum vulgare</name>
    <dbReference type="NCBI Taxonomy" id="4558"/>
    <lineage>
        <taxon>Eukaryota</taxon>
        <taxon>Viridiplantae</taxon>
        <taxon>Streptophyta</taxon>
        <taxon>Embryophyta</taxon>
        <taxon>Tracheophyta</taxon>
        <taxon>Spermatophyta</taxon>
        <taxon>Magnoliopsida</taxon>
        <taxon>Liliopsida</taxon>
        <taxon>Poales</taxon>
        <taxon>Poaceae</taxon>
        <taxon>PACMAD clade</taxon>
        <taxon>Panicoideae</taxon>
        <taxon>Andropogonodae</taxon>
        <taxon>Andropogoneae</taxon>
        <taxon>Sorghinae</taxon>
        <taxon>Sorghum</taxon>
    </lineage>
</organism>
<dbReference type="AlphaFoldDB" id="A0A921UE36"/>
<evidence type="ECO:0000313" key="2">
    <source>
        <dbReference type="EMBL" id="KAG0528642.1"/>
    </source>
</evidence>
<reference evidence="2" key="2">
    <citation type="submission" date="2020-10" db="EMBL/GenBank/DDBJ databases">
        <authorList>
            <person name="Cooper E.A."/>
            <person name="Brenton Z.W."/>
            <person name="Flinn B.S."/>
            <person name="Jenkins J."/>
            <person name="Shu S."/>
            <person name="Flowers D."/>
            <person name="Luo F."/>
            <person name="Wang Y."/>
            <person name="Xia P."/>
            <person name="Barry K."/>
            <person name="Daum C."/>
            <person name="Lipzen A."/>
            <person name="Yoshinaga Y."/>
            <person name="Schmutz J."/>
            <person name="Saski C."/>
            <person name="Vermerris W."/>
            <person name="Kresovich S."/>
        </authorList>
    </citation>
    <scope>NUCLEOTIDE SEQUENCE</scope>
</reference>
<sequence>MMKLIAGNIFLVGHTWQVFSVWQVDMLMHVLLKSNCINQSVIRYFQGKKVCSIGMPCLAAMALCNVNSSIGM</sequence>
<protein>
    <submittedName>
        <fullName evidence="2">Uncharacterized protein</fullName>
    </submittedName>
</protein>
<dbReference type="Proteomes" id="UP000807115">
    <property type="component" value="Chromosome 5"/>
</dbReference>
<gene>
    <name evidence="2" type="ORF">BDA96_05G029200</name>
</gene>